<dbReference type="RefSeq" id="XP_004998846.1">
    <property type="nucleotide sequence ID" value="XM_004998789.1"/>
</dbReference>
<dbReference type="GeneID" id="16067912"/>
<proteinExistence type="predicted"/>
<evidence type="ECO:0000313" key="3">
    <source>
        <dbReference type="Proteomes" id="UP000007799"/>
    </source>
</evidence>
<name>F2TW30_SALR5</name>
<sequence>MGCAVLSYLKSKNTAKVAPQATIIGKDDNDDVIFVGTGPRARDGPAELIANPRVDQLTIVPAARSRRGDRPRESSAAKANTGAASTATELLQVPNTPQPQ</sequence>
<reference evidence="2" key="1">
    <citation type="submission" date="2009-08" db="EMBL/GenBank/DDBJ databases">
        <title>Annotation of Salpingoeca rosetta.</title>
        <authorList>
            <consortium name="The Broad Institute Genome Sequencing Platform"/>
            <person name="Russ C."/>
            <person name="Cuomo C."/>
            <person name="Burger G."/>
            <person name="Gray M.W."/>
            <person name="Holland P.W.H."/>
            <person name="King N."/>
            <person name="Lang F.B.F."/>
            <person name="Roger A.J."/>
            <person name="Ruiz-Trillo I."/>
            <person name="Young S.K."/>
            <person name="Zeng Q."/>
            <person name="Gargeya S."/>
            <person name="Alvarado L."/>
            <person name="Berlin A."/>
            <person name="Chapman S.B."/>
            <person name="Chen Z."/>
            <person name="Freedman E."/>
            <person name="Gellesch M."/>
            <person name="Goldberg J."/>
            <person name="Griggs A."/>
            <person name="Gujja S."/>
            <person name="Heilman E."/>
            <person name="Heiman D."/>
            <person name="Howarth C."/>
            <person name="Mehta T."/>
            <person name="Neiman D."/>
            <person name="Pearson M."/>
            <person name="Roberts A."/>
            <person name="Saif S."/>
            <person name="Shea T."/>
            <person name="Shenoy N."/>
            <person name="Sisk P."/>
            <person name="Stolte C."/>
            <person name="Sykes S."/>
            <person name="White J."/>
            <person name="Yandava C."/>
            <person name="Haas B."/>
            <person name="Nusbaum C."/>
            <person name="Birren B."/>
        </authorList>
    </citation>
    <scope>NUCLEOTIDE SEQUENCE [LARGE SCALE GENOMIC DNA]</scope>
    <source>
        <strain evidence="2">ATCC 50818</strain>
    </source>
</reference>
<accession>F2TW30</accession>
<feature type="region of interest" description="Disordered" evidence="1">
    <location>
        <begin position="60"/>
        <end position="100"/>
    </location>
</feature>
<organism evidence="3">
    <name type="scientific">Salpingoeca rosetta (strain ATCC 50818 / BSB-021)</name>
    <dbReference type="NCBI Taxonomy" id="946362"/>
    <lineage>
        <taxon>Eukaryota</taxon>
        <taxon>Choanoflagellata</taxon>
        <taxon>Craspedida</taxon>
        <taxon>Salpingoecidae</taxon>
        <taxon>Salpingoeca</taxon>
    </lineage>
</organism>
<evidence type="ECO:0000256" key="1">
    <source>
        <dbReference type="SAM" id="MobiDB-lite"/>
    </source>
</evidence>
<dbReference type="AlphaFoldDB" id="F2TW30"/>
<dbReference type="EMBL" id="GL832955">
    <property type="protein sequence ID" value="EGD72276.1"/>
    <property type="molecule type" value="Genomic_DNA"/>
</dbReference>
<evidence type="ECO:0000313" key="2">
    <source>
        <dbReference type="EMBL" id="EGD72276.1"/>
    </source>
</evidence>
<dbReference type="InParanoid" id="F2TW30"/>
<feature type="compositionally biased region" description="Low complexity" evidence="1">
    <location>
        <begin position="76"/>
        <end position="88"/>
    </location>
</feature>
<feature type="compositionally biased region" description="Basic and acidic residues" evidence="1">
    <location>
        <begin position="66"/>
        <end position="75"/>
    </location>
</feature>
<dbReference type="Proteomes" id="UP000007799">
    <property type="component" value="Unassembled WGS sequence"/>
</dbReference>
<keyword evidence="3" id="KW-1185">Reference proteome</keyword>
<dbReference type="KEGG" id="sre:PTSG_00296"/>
<gene>
    <name evidence="2" type="ORF">PTSG_00296</name>
</gene>
<protein>
    <submittedName>
        <fullName evidence="2">Uncharacterized protein</fullName>
    </submittedName>
</protein>